<dbReference type="Proteomes" id="UP000036938">
    <property type="component" value="Unassembled WGS sequence"/>
</dbReference>
<dbReference type="Pfam" id="PF19796">
    <property type="entry name" value="DUF6280"/>
    <property type="match status" value="1"/>
</dbReference>
<accession>A0A0L1JQC3</accession>
<protein>
    <submittedName>
        <fullName evidence="1">Uncharacterized protein</fullName>
    </submittedName>
</protein>
<name>A0A0L1JQC3_9RHOB</name>
<proteinExistence type="predicted"/>
<organism evidence="1 2">
    <name type="scientific">Pseudaestuariivita atlantica</name>
    <dbReference type="NCBI Taxonomy" id="1317121"/>
    <lineage>
        <taxon>Bacteria</taxon>
        <taxon>Pseudomonadati</taxon>
        <taxon>Pseudomonadota</taxon>
        <taxon>Alphaproteobacteria</taxon>
        <taxon>Rhodobacterales</taxon>
        <taxon>Paracoccaceae</taxon>
        <taxon>Pseudaestuariivita</taxon>
    </lineage>
</organism>
<dbReference type="STRING" id="1317121.ATO11_10465"/>
<sequence>MQAGRVQRTFAGFVVDAIEAAVRSERSRGNGRVQIDRWTRTSSGTEILTKAGLHPCETTRTRMRELVLRYARSEEQLTRRALLSGLSVAA</sequence>
<evidence type="ECO:0000313" key="2">
    <source>
        <dbReference type="Proteomes" id="UP000036938"/>
    </source>
</evidence>
<evidence type="ECO:0000313" key="1">
    <source>
        <dbReference type="EMBL" id="KNG93623.1"/>
    </source>
</evidence>
<comment type="caution">
    <text evidence="1">The sequence shown here is derived from an EMBL/GenBank/DDBJ whole genome shotgun (WGS) entry which is preliminary data.</text>
</comment>
<dbReference type="InterPro" id="IPR046247">
    <property type="entry name" value="DUF6280"/>
</dbReference>
<gene>
    <name evidence="1" type="ORF">ATO11_10465</name>
</gene>
<keyword evidence="2" id="KW-1185">Reference proteome</keyword>
<dbReference type="EMBL" id="AQQZ01000004">
    <property type="protein sequence ID" value="KNG93623.1"/>
    <property type="molecule type" value="Genomic_DNA"/>
</dbReference>
<dbReference type="AlphaFoldDB" id="A0A0L1JQC3"/>
<reference evidence="1 2" key="1">
    <citation type="journal article" date="2015" name="Int. J. Syst. Evol. Microbiol.">
        <title>Aestuariivita atlantica sp. nov., isolated from deep sea sediment of the Atlantic Ocean.</title>
        <authorList>
            <person name="Li G."/>
            <person name="Lai Q."/>
            <person name="Du Y."/>
            <person name="Liu X."/>
            <person name="Sun F."/>
            <person name="Shao Z."/>
        </authorList>
    </citation>
    <scope>NUCLEOTIDE SEQUENCE [LARGE SCALE GENOMIC DNA]</scope>
    <source>
        <strain evidence="1 2">22II-S11-z3</strain>
    </source>
</reference>